<sequence>MPVWEIVIKGKFMTGTTIDDEEQAKETCKKLLEDKMAEAGIADEKAHGLFQWIPESVEAERL</sequence>
<organism evidence="1">
    <name type="scientific">marine sediment metagenome</name>
    <dbReference type="NCBI Taxonomy" id="412755"/>
    <lineage>
        <taxon>unclassified sequences</taxon>
        <taxon>metagenomes</taxon>
        <taxon>ecological metagenomes</taxon>
    </lineage>
</organism>
<dbReference type="AlphaFoldDB" id="A0A0F9X602"/>
<reference evidence="1" key="1">
    <citation type="journal article" date="2015" name="Nature">
        <title>Complex archaea that bridge the gap between prokaryotes and eukaryotes.</title>
        <authorList>
            <person name="Spang A."/>
            <person name="Saw J.H."/>
            <person name="Jorgensen S.L."/>
            <person name="Zaremba-Niedzwiedzka K."/>
            <person name="Martijn J."/>
            <person name="Lind A.E."/>
            <person name="van Eijk R."/>
            <person name="Schleper C."/>
            <person name="Guy L."/>
            <person name="Ettema T.J."/>
        </authorList>
    </citation>
    <scope>NUCLEOTIDE SEQUENCE</scope>
</reference>
<gene>
    <name evidence="1" type="ORF">LCGC14_0262820</name>
</gene>
<dbReference type="EMBL" id="LAZR01000142">
    <property type="protein sequence ID" value="KKN87013.1"/>
    <property type="molecule type" value="Genomic_DNA"/>
</dbReference>
<accession>A0A0F9X602</accession>
<comment type="caution">
    <text evidence="1">The sequence shown here is derived from an EMBL/GenBank/DDBJ whole genome shotgun (WGS) entry which is preliminary data.</text>
</comment>
<name>A0A0F9X602_9ZZZZ</name>
<protein>
    <submittedName>
        <fullName evidence="1">Uncharacterized protein</fullName>
    </submittedName>
</protein>
<proteinExistence type="predicted"/>
<evidence type="ECO:0000313" key="1">
    <source>
        <dbReference type="EMBL" id="KKN87013.1"/>
    </source>
</evidence>